<dbReference type="AlphaFoldDB" id="A0A927BAD1"/>
<keyword evidence="2" id="KW-1185">Reference proteome</keyword>
<sequence>MNLFSLLDQLSAVDASPDAAPRRQLLRQLGRAGARAAVAALPMALALPAHATPTDTSLDGIRILLQLEDLLVAFYTQALAAPALTASIPTAQRPDFERLLIQQQNHAGFWRSVLSAAGITPPPVRPASGYDFSGRRSNLANPELFPGVMTNYDAFLQLAQQLEDASASIYLGQISAFTNDKQLLEATLRLQIVKARHASHVRTLRRTTAAVASAVKSWPSKVDPAPSPAIVVPSPAGGTAAPVSIYSFEAKETQVVSGTNEVPFLGVLTGPTAVQYSALSEAFDEPLPTRQATALLEIFG</sequence>
<dbReference type="InterPro" id="IPR006311">
    <property type="entry name" value="TAT_signal"/>
</dbReference>
<dbReference type="PROSITE" id="PS51318">
    <property type="entry name" value="TAT"/>
    <property type="match status" value="1"/>
</dbReference>
<name>A0A927BAD1_9BACT</name>
<proteinExistence type="predicted"/>
<dbReference type="Proteomes" id="UP000612233">
    <property type="component" value="Unassembled WGS sequence"/>
</dbReference>
<organism evidence="1 2">
    <name type="scientific">Hymenobacter montanus</name>
    <dbReference type="NCBI Taxonomy" id="2771359"/>
    <lineage>
        <taxon>Bacteria</taxon>
        <taxon>Pseudomonadati</taxon>
        <taxon>Bacteroidota</taxon>
        <taxon>Cytophagia</taxon>
        <taxon>Cytophagales</taxon>
        <taxon>Hymenobacteraceae</taxon>
        <taxon>Hymenobacter</taxon>
    </lineage>
</organism>
<dbReference type="RefSeq" id="WP_191003912.1">
    <property type="nucleotide sequence ID" value="NZ_JACXAD010000003.1"/>
</dbReference>
<accession>A0A927BAD1</accession>
<dbReference type="SUPFAM" id="SSF47240">
    <property type="entry name" value="Ferritin-like"/>
    <property type="match status" value="1"/>
</dbReference>
<dbReference type="InterPro" id="IPR009078">
    <property type="entry name" value="Ferritin-like_SF"/>
</dbReference>
<dbReference type="InterPro" id="IPR012347">
    <property type="entry name" value="Ferritin-like"/>
</dbReference>
<dbReference type="Pfam" id="PF13668">
    <property type="entry name" value="Ferritin_2"/>
    <property type="match status" value="1"/>
</dbReference>
<reference evidence="1" key="1">
    <citation type="submission" date="2020-09" db="EMBL/GenBank/DDBJ databases">
        <authorList>
            <person name="Kim M.K."/>
        </authorList>
    </citation>
    <scope>NUCLEOTIDE SEQUENCE</scope>
    <source>
        <strain evidence="1">BT664</strain>
    </source>
</reference>
<evidence type="ECO:0000313" key="1">
    <source>
        <dbReference type="EMBL" id="MBD2767090.1"/>
    </source>
</evidence>
<comment type="caution">
    <text evidence="1">The sequence shown here is derived from an EMBL/GenBank/DDBJ whole genome shotgun (WGS) entry which is preliminary data.</text>
</comment>
<protein>
    <submittedName>
        <fullName evidence="1">Ferritin-like domain-containing protein</fullName>
    </submittedName>
</protein>
<dbReference type="EMBL" id="JACXAD010000003">
    <property type="protein sequence ID" value="MBD2767090.1"/>
    <property type="molecule type" value="Genomic_DNA"/>
</dbReference>
<dbReference type="Gene3D" id="1.20.1260.10">
    <property type="match status" value="1"/>
</dbReference>
<evidence type="ECO:0000313" key="2">
    <source>
        <dbReference type="Proteomes" id="UP000612233"/>
    </source>
</evidence>
<gene>
    <name evidence="1" type="ORF">IC235_04170</name>
</gene>